<evidence type="ECO:0008006" key="3">
    <source>
        <dbReference type="Google" id="ProtNLM"/>
    </source>
</evidence>
<dbReference type="PANTHER" id="PTHR22916">
    <property type="entry name" value="GLYCOSYLTRANSFERASE"/>
    <property type="match status" value="1"/>
</dbReference>
<dbReference type="InterPro" id="IPR029044">
    <property type="entry name" value="Nucleotide-diphossugar_trans"/>
</dbReference>
<evidence type="ECO:0000313" key="2">
    <source>
        <dbReference type="Proteomes" id="UP000232323"/>
    </source>
</evidence>
<protein>
    <recommendedName>
        <fullName evidence="3">Glycosyltransferase 2-like domain-containing protein</fullName>
    </recommendedName>
</protein>
<keyword evidence="2" id="KW-1185">Reference proteome</keyword>
<reference evidence="1 2" key="1">
    <citation type="submission" date="2017-08" db="EMBL/GenBank/DDBJ databases">
        <title>Acidophilic green algal genome provides insights into adaptation to an acidic environment.</title>
        <authorList>
            <person name="Hirooka S."/>
            <person name="Hirose Y."/>
            <person name="Kanesaki Y."/>
            <person name="Higuchi S."/>
            <person name="Fujiwara T."/>
            <person name="Onuma R."/>
            <person name="Era A."/>
            <person name="Ohbayashi R."/>
            <person name="Uzuka A."/>
            <person name="Nozaki H."/>
            <person name="Yoshikawa H."/>
            <person name="Miyagishima S.Y."/>
        </authorList>
    </citation>
    <scope>NUCLEOTIDE SEQUENCE [LARGE SCALE GENOMIC DNA]</scope>
    <source>
        <strain evidence="1 2">NIES-2499</strain>
    </source>
</reference>
<accession>A0A250X238</accession>
<sequence>MDLHNVELHIPRILCTFLFSVYIAHGSNLHTLDEVFHLHPPAFCNRFENVPAKNVSSLRNLLQRIQQVKMKLTDTRLLLEWKNKVPTQENQAKLSAYRTNITEEGLRSILKSEEDKEHVYRSELQSWILQMSKSGSIPPDTTESMLSACLMGRLNTRLYPGMPQVSFMLQYFRRPWMVAPIVSALMSCTEIPSELLVNVDSQEGAQVWSDLAHNTSGFVVPVFSANQHEIRAYNRLSGLARGQVLITLQDDQVPPSGCQWIRDVMSVFGAYPSVGAVGMKVYRLTKRRDDKVEGRNVYFRDPALGLDVQFVMLVDFAPMALLRSAFRYVGGLDEGLSEPGMCGIYSDFELSARLWAAGWQVMYYPLRKEDQFGLDQSGNPSGTHRPETEYKCWHRQMSLSGAVFSQRWLGNNDLLYTHMTQVVRHLNLGLLERVKDLACPFADAIGGCDPNSNGTEALQQQG</sequence>
<dbReference type="Proteomes" id="UP000232323">
    <property type="component" value="Unassembled WGS sequence"/>
</dbReference>
<dbReference type="PANTHER" id="PTHR22916:SF3">
    <property type="entry name" value="UDP-GLCNAC:BETAGAL BETA-1,3-N-ACETYLGLUCOSAMINYLTRANSFERASE-LIKE PROTEIN 1"/>
    <property type="match status" value="1"/>
</dbReference>
<comment type="caution">
    <text evidence="1">The sequence shown here is derived from an EMBL/GenBank/DDBJ whole genome shotgun (WGS) entry which is preliminary data.</text>
</comment>
<evidence type="ECO:0000313" key="1">
    <source>
        <dbReference type="EMBL" id="GAX77116.1"/>
    </source>
</evidence>
<name>A0A250X238_9CHLO</name>
<dbReference type="SUPFAM" id="SSF53448">
    <property type="entry name" value="Nucleotide-diphospho-sugar transferases"/>
    <property type="match status" value="1"/>
</dbReference>
<dbReference type="AlphaFoldDB" id="A0A250X238"/>
<gene>
    <name evidence="1" type="ORF">CEUSTIGMA_g4562.t1</name>
</gene>
<dbReference type="OrthoDB" id="523921at2759"/>
<organism evidence="1 2">
    <name type="scientific">Chlamydomonas eustigma</name>
    <dbReference type="NCBI Taxonomy" id="1157962"/>
    <lineage>
        <taxon>Eukaryota</taxon>
        <taxon>Viridiplantae</taxon>
        <taxon>Chlorophyta</taxon>
        <taxon>core chlorophytes</taxon>
        <taxon>Chlorophyceae</taxon>
        <taxon>CS clade</taxon>
        <taxon>Chlamydomonadales</taxon>
        <taxon>Chlamydomonadaceae</taxon>
        <taxon>Chlamydomonas</taxon>
    </lineage>
</organism>
<dbReference type="GO" id="GO:0016757">
    <property type="term" value="F:glycosyltransferase activity"/>
    <property type="evidence" value="ECO:0007669"/>
    <property type="project" value="UniProtKB-ARBA"/>
</dbReference>
<dbReference type="Gene3D" id="3.90.550.10">
    <property type="entry name" value="Spore Coat Polysaccharide Biosynthesis Protein SpsA, Chain A"/>
    <property type="match status" value="1"/>
</dbReference>
<proteinExistence type="predicted"/>
<dbReference type="EMBL" id="BEGY01000022">
    <property type="protein sequence ID" value="GAX77116.1"/>
    <property type="molecule type" value="Genomic_DNA"/>
</dbReference>